<evidence type="ECO:0000313" key="2">
    <source>
        <dbReference type="Proteomes" id="UP001165584"/>
    </source>
</evidence>
<comment type="caution">
    <text evidence="1">The sequence shown here is derived from an EMBL/GenBank/DDBJ whole genome shotgun (WGS) entry which is preliminary data.</text>
</comment>
<name>A0ABT2GUU8_9MICO</name>
<gene>
    <name evidence="1" type="ORF">N1027_17815</name>
</gene>
<sequence length="82" mass="8785">MSDVDSYLARLLADEPSGIGATAITVPVDDGKAHELIALHNSDDMYDVWKTDSTKIEGGSCTYGLFEHNMPDPGEAFLVTPA</sequence>
<keyword evidence="2" id="KW-1185">Reference proteome</keyword>
<evidence type="ECO:0000313" key="1">
    <source>
        <dbReference type="EMBL" id="MCS5719992.1"/>
    </source>
</evidence>
<proteinExistence type="predicted"/>
<dbReference type="EMBL" id="JANLCM010000002">
    <property type="protein sequence ID" value="MCS5719992.1"/>
    <property type="molecule type" value="Genomic_DNA"/>
</dbReference>
<accession>A0ABT2GUU8</accession>
<protein>
    <submittedName>
        <fullName evidence="1">Uncharacterized protein</fullName>
    </submittedName>
</protein>
<organism evidence="1 2">
    <name type="scientific">Herbiconiux aconitum</name>
    <dbReference type="NCBI Taxonomy" id="2970913"/>
    <lineage>
        <taxon>Bacteria</taxon>
        <taxon>Bacillati</taxon>
        <taxon>Actinomycetota</taxon>
        <taxon>Actinomycetes</taxon>
        <taxon>Micrococcales</taxon>
        <taxon>Microbacteriaceae</taxon>
        <taxon>Herbiconiux</taxon>
    </lineage>
</organism>
<reference evidence="1" key="1">
    <citation type="submission" date="2022-08" db="EMBL/GenBank/DDBJ databases">
        <authorList>
            <person name="Deng Y."/>
            <person name="Han X.-F."/>
            <person name="Zhang Y.-Q."/>
        </authorList>
    </citation>
    <scope>NUCLEOTIDE SEQUENCE</scope>
    <source>
        <strain evidence="1">CPCC 205763</strain>
    </source>
</reference>
<dbReference type="RefSeq" id="WP_259509668.1">
    <property type="nucleotide sequence ID" value="NZ_JANLCM010000002.1"/>
</dbReference>
<dbReference type="Proteomes" id="UP001165584">
    <property type="component" value="Unassembled WGS sequence"/>
</dbReference>